<dbReference type="NCBIfam" id="NF033542">
    <property type="entry name" value="transpos_IS110"/>
    <property type="match status" value="1"/>
</dbReference>
<dbReference type="InterPro" id="IPR047650">
    <property type="entry name" value="Transpos_IS110"/>
</dbReference>
<name>A0A1L5NP74_9HYPH</name>
<reference evidence="3 4" key="1">
    <citation type="submission" date="2016-09" db="EMBL/GenBank/DDBJ databases">
        <title>The complete genome sequences of Rhizobium gallicum, symbiovars gallicum and phaseoli, symbionts associated to common bean (Phaseolus vulgaris).</title>
        <authorList>
            <person name="Bustos P."/>
            <person name="Santamaria R.I."/>
            <person name="Perez-Carrascal O.M."/>
            <person name="Juarez S."/>
            <person name="Lozano L."/>
            <person name="Martinez-Flores I."/>
            <person name="Martinez-Romero E."/>
            <person name="Cevallos M."/>
            <person name="Romero D."/>
            <person name="Davila G."/>
            <person name="Gonzalez V."/>
        </authorList>
    </citation>
    <scope>NUCLEOTIDE SEQUENCE [LARGE SCALE GENOMIC DNA]</scope>
    <source>
        <strain evidence="3 4">IE4872</strain>
    </source>
</reference>
<dbReference type="InterPro" id="IPR003346">
    <property type="entry name" value="Transposase_20"/>
</dbReference>
<evidence type="ECO:0000259" key="2">
    <source>
        <dbReference type="Pfam" id="PF02371"/>
    </source>
</evidence>
<dbReference type="GO" id="GO:0004803">
    <property type="term" value="F:transposase activity"/>
    <property type="evidence" value="ECO:0007669"/>
    <property type="project" value="InterPro"/>
</dbReference>
<dbReference type="PANTHER" id="PTHR33055:SF3">
    <property type="entry name" value="PUTATIVE TRANSPOSASE FOR IS117-RELATED"/>
    <property type="match status" value="1"/>
</dbReference>
<keyword evidence="1" id="KW-0175">Coiled coil</keyword>
<dbReference type="Proteomes" id="UP000184749">
    <property type="component" value="Chromosome"/>
</dbReference>
<dbReference type="PANTHER" id="PTHR33055">
    <property type="entry name" value="TRANSPOSASE FOR INSERTION SEQUENCE ELEMENT IS1111A"/>
    <property type="match status" value="1"/>
</dbReference>
<feature type="coiled-coil region" evidence="1">
    <location>
        <begin position="48"/>
        <end position="75"/>
    </location>
</feature>
<dbReference type="GO" id="GO:0003677">
    <property type="term" value="F:DNA binding"/>
    <property type="evidence" value="ECO:0007669"/>
    <property type="project" value="InterPro"/>
</dbReference>
<evidence type="ECO:0000256" key="1">
    <source>
        <dbReference type="SAM" id="Coils"/>
    </source>
</evidence>
<feature type="domain" description="Transposase IS116/IS110/IS902 C-terminal" evidence="2">
    <location>
        <begin position="147"/>
        <end position="216"/>
    </location>
</feature>
<evidence type="ECO:0000313" key="3">
    <source>
        <dbReference type="EMBL" id="APO69694.1"/>
    </source>
</evidence>
<dbReference type="Pfam" id="PF02371">
    <property type="entry name" value="Transposase_20"/>
    <property type="match status" value="1"/>
</dbReference>
<gene>
    <name evidence="3" type="ORF">IE4872_CH04114</name>
</gene>
<dbReference type="AlphaFoldDB" id="A0A1L5NP74"/>
<accession>A0A1L5NP74</accession>
<dbReference type="GO" id="GO:0006313">
    <property type="term" value="P:DNA transposition"/>
    <property type="evidence" value="ECO:0007669"/>
    <property type="project" value="InterPro"/>
</dbReference>
<organism evidence="3 4">
    <name type="scientific">Rhizobium gallicum</name>
    <dbReference type="NCBI Taxonomy" id="56730"/>
    <lineage>
        <taxon>Bacteria</taxon>
        <taxon>Pseudomonadati</taxon>
        <taxon>Pseudomonadota</taxon>
        <taxon>Alphaproteobacteria</taxon>
        <taxon>Hyphomicrobiales</taxon>
        <taxon>Rhizobiaceae</taxon>
        <taxon>Rhizobium/Agrobacterium group</taxon>
        <taxon>Rhizobium</taxon>
    </lineage>
</organism>
<proteinExistence type="predicted"/>
<evidence type="ECO:0000313" key="4">
    <source>
        <dbReference type="Proteomes" id="UP000184749"/>
    </source>
</evidence>
<dbReference type="EMBL" id="CP017101">
    <property type="protein sequence ID" value="APO69694.1"/>
    <property type="molecule type" value="Genomic_DNA"/>
</dbReference>
<dbReference type="STRING" id="56730.IE4872_CH04114"/>
<protein>
    <submittedName>
        <fullName evidence="3">IS110 family insertion sequence transposase protein</fullName>
    </submittedName>
</protein>
<sequence length="290" mass="32402">MVVAPSLVPKRVGDRVKTNRRDAVSLARLHRAGELTSVWVPDKGHEAMRDLVRAREAATDALKQARQQLQSFLLRHGRIYTGRKPWTRAHTRWLACQAFDHPAHQILLAEYCQAIEDAGVRLDRLTTLVVETAASWSMAPVVAAYQAMRGVAFMTAVTFVVEVGDVRRFDNPRQLMAYLGLVPSEHSTGERVKRGGITKAGNARARRVLIEGAWTYRFPARVSPTIQARLDDLPRNVREIAWKGQLRLCGRYRRLVAAGKPKVIAVTAIAREMAAFLWAIGQEIAPATKV</sequence>